<evidence type="ECO:0000256" key="1">
    <source>
        <dbReference type="ARBA" id="ARBA00001913"/>
    </source>
</evidence>
<dbReference type="Gene3D" id="2.150.10.10">
    <property type="entry name" value="Serralysin-like metalloprotease, C-terminal"/>
    <property type="match status" value="2"/>
</dbReference>
<feature type="domain" description="Peptidase metallopeptidase" evidence="6">
    <location>
        <begin position="42"/>
        <end position="226"/>
    </location>
</feature>
<dbReference type="GO" id="GO:0008237">
    <property type="term" value="F:metallopeptidase activity"/>
    <property type="evidence" value="ECO:0007669"/>
    <property type="project" value="InterPro"/>
</dbReference>
<dbReference type="Gene3D" id="3.40.390.10">
    <property type="entry name" value="Collagenase (Catalytic Domain)"/>
    <property type="match status" value="1"/>
</dbReference>
<dbReference type="AlphaFoldDB" id="A0A679IQ98"/>
<dbReference type="GO" id="GO:0005615">
    <property type="term" value="C:extracellular space"/>
    <property type="evidence" value="ECO:0007669"/>
    <property type="project" value="InterPro"/>
</dbReference>
<organism evidence="7">
    <name type="scientific">Methylobacterium bullatum</name>
    <dbReference type="NCBI Taxonomy" id="570505"/>
    <lineage>
        <taxon>Bacteria</taxon>
        <taxon>Pseudomonadati</taxon>
        <taxon>Pseudomonadota</taxon>
        <taxon>Alphaproteobacteria</taxon>
        <taxon>Hyphomicrobiales</taxon>
        <taxon>Methylobacteriaceae</taxon>
        <taxon>Methylobacterium</taxon>
    </lineage>
</organism>
<dbReference type="InterPro" id="IPR024079">
    <property type="entry name" value="MetalloPept_cat_dom_sf"/>
</dbReference>
<dbReference type="PANTHER" id="PTHR38340:SF1">
    <property type="entry name" value="S-LAYER PROTEIN"/>
    <property type="match status" value="1"/>
</dbReference>
<dbReference type="CDD" id="cd04277">
    <property type="entry name" value="ZnMc_serralysin_like"/>
    <property type="match status" value="1"/>
</dbReference>
<accession>A0A679IQ98</accession>
<evidence type="ECO:0000256" key="3">
    <source>
        <dbReference type="ARBA" id="ARBA00009490"/>
    </source>
</evidence>
<dbReference type="SUPFAM" id="SSF55486">
    <property type="entry name" value="Metalloproteases ('zincins'), catalytic domain"/>
    <property type="match status" value="1"/>
</dbReference>
<comment type="similarity">
    <text evidence="3">Belongs to the peptidase M10B family.</text>
</comment>
<evidence type="ECO:0000256" key="2">
    <source>
        <dbReference type="ARBA" id="ARBA00004613"/>
    </source>
</evidence>
<dbReference type="SUPFAM" id="SSF51120">
    <property type="entry name" value="beta-Roll"/>
    <property type="match status" value="2"/>
</dbReference>
<keyword evidence="7" id="KW-0378">Hydrolase</keyword>
<evidence type="ECO:0000313" key="7">
    <source>
        <dbReference type="EMBL" id="CAA2100894.1"/>
    </source>
</evidence>
<evidence type="ECO:0000259" key="6">
    <source>
        <dbReference type="SMART" id="SM00235"/>
    </source>
</evidence>
<comment type="subcellular location">
    <subcellularLocation>
        <location evidence="2">Secreted</location>
    </subcellularLocation>
</comment>
<name>A0A679IQ98_9HYPH</name>
<dbReference type="InterPro" id="IPR006026">
    <property type="entry name" value="Peptidase_Metallo"/>
</dbReference>
<dbReference type="GO" id="GO:0008270">
    <property type="term" value="F:zinc ion binding"/>
    <property type="evidence" value="ECO:0007669"/>
    <property type="project" value="InterPro"/>
</dbReference>
<dbReference type="InterPro" id="IPR013858">
    <property type="entry name" value="Peptidase_M10B_C"/>
</dbReference>
<sequence length="604" mass="64260">MAVPGSGQTSRSDGKTALLYQFQGRDGTYHFAGEDHIDGVLIGSKWTINTLTYSFPASGSFYEGSGYEGNPSQGGDPAFHQPFNPQQQEATRYTLDLVASYTNLNFQEITETATVHADLRFSQTNWRGEQGAHANFPSGNPEAGDVWFGTYSHQPFYSIPAIGNWGQATNMHEIGHALGLKHGHQDYTYEPLNAELGLAGSPPRYGTAALPLEKDGQDWSLMTYRSDPTNLGVSFEGEGFNQPHTYMQDDIAALQFLYGANFQTQSGNTTYRWDTKTGELSIDGIDQGAPTSNTISMTVWDGNGRDTYDLSNYATALDVDLRPGAFSTFSTAQLVNHQAYSGGDAIAVGNVANALLHQGDLRSLIENAIGGRGHDRIVGNTADNRLDGGLSSDKMFGLAGNDTYLVDDRRDMVVERAGQGTDYVRSSVSYALGENIEHLILIGNGATKATGNDLANALRGNAGDNVLNGGAGHDRLYGNDGADNLLGGLGNDRLDGGAGDDTLSGGWGDDVLIGGRGSNVLTGGRGDDVYFLGAGANRSVFDLHSGDDTLFDFSASSGDRIDLSGQSYSVGRSSDGYALLTLSGGGTIELDHIRVSQVDSGFFV</sequence>
<dbReference type="PROSITE" id="PS00330">
    <property type="entry name" value="HEMOLYSIN_CALCIUM"/>
    <property type="match status" value="3"/>
</dbReference>
<reference evidence="7" key="1">
    <citation type="submission" date="2019-12" db="EMBL/GenBank/DDBJ databases">
        <authorList>
            <person name="Cremers G."/>
        </authorList>
    </citation>
    <scope>NUCLEOTIDE SEQUENCE</scope>
    <source>
        <strain evidence="7">Mbul1</strain>
    </source>
</reference>
<protein>
    <submittedName>
        <fullName evidence="7">Serralysin B</fullName>
        <ecNumber evidence="7">3.4.24.40</ecNumber>
    </submittedName>
</protein>
<dbReference type="InterPro" id="IPR034033">
    <property type="entry name" value="Serralysin-like"/>
</dbReference>
<evidence type="ECO:0000256" key="4">
    <source>
        <dbReference type="ARBA" id="ARBA00022525"/>
    </source>
</evidence>
<dbReference type="Pfam" id="PF08548">
    <property type="entry name" value="Peptidase_M10_C"/>
    <property type="match status" value="1"/>
</dbReference>
<dbReference type="EMBL" id="LR743504">
    <property type="protein sequence ID" value="CAA2100894.1"/>
    <property type="molecule type" value="Genomic_DNA"/>
</dbReference>
<dbReference type="InterPro" id="IPR018511">
    <property type="entry name" value="Hemolysin-typ_Ca-bd_CS"/>
</dbReference>
<dbReference type="InterPro" id="IPR011049">
    <property type="entry name" value="Serralysin-like_metalloprot_C"/>
</dbReference>
<dbReference type="InterPro" id="IPR050557">
    <property type="entry name" value="RTX_toxin/Mannuronan_C5-epim"/>
</dbReference>
<dbReference type="Pfam" id="PF00353">
    <property type="entry name" value="HemolysinCabind"/>
    <property type="match status" value="2"/>
</dbReference>
<keyword evidence="5" id="KW-0677">Repeat</keyword>
<keyword evidence="4" id="KW-0964">Secreted</keyword>
<comment type="cofactor">
    <cofactor evidence="1">
        <name>Ca(2+)</name>
        <dbReference type="ChEBI" id="CHEBI:29108"/>
    </cofactor>
</comment>
<proteinExistence type="inferred from homology"/>
<evidence type="ECO:0000256" key="5">
    <source>
        <dbReference type="ARBA" id="ARBA00022737"/>
    </source>
</evidence>
<dbReference type="GO" id="GO:0006508">
    <property type="term" value="P:proteolysis"/>
    <property type="evidence" value="ECO:0007669"/>
    <property type="project" value="InterPro"/>
</dbReference>
<dbReference type="PANTHER" id="PTHR38340">
    <property type="entry name" value="S-LAYER PROTEIN"/>
    <property type="match status" value="1"/>
</dbReference>
<dbReference type="EC" id="3.4.24.40" evidence="7"/>
<dbReference type="GO" id="GO:0005509">
    <property type="term" value="F:calcium ion binding"/>
    <property type="evidence" value="ECO:0007669"/>
    <property type="project" value="InterPro"/>
</dbReference>
<dbReference type="PRINTS" id="PR00313">
    <property type="entry name" value="CABNDNGRPT"/>
</dbReference>
<dbReference type="SMART" id="SM00235">
    <property type="entry name" value="ZnMc"/>
    <property type="match status" value="1"/>
</dbReference>
<gene>
    <name evidence="7" type="primary">prtB_1</name>
    <name evidence="7" type="ORF">MBUL_00901</name>
</gene>
<dbReference type="InterPro" id="IPR001343">
    <property type="entry name" value="Hemolysn_Ca-bd"/>
</dbReference>